<dbReference type="Proteomes" id="UP000199354">
    <property type="component" value="Unassembled WGS sequence"/>
</dbReference>
<organism evidence="1 2">
    <name type="scientific">Flavobacterium caeni</name>
    <dbReference type="NCBI Taxonomy" id="490189"/>
    <lineage>
        <taxon>Bacteria</taxon>
        <taxon>Pseudomonadati</taxon>
        <taxon>Bacteroidota</taxon>
        <taxon>Flavobacteriia</taxon>
        <taxon>Flavobacteriales</taxon>
        <taxon>Flavobacteriaceae</taxon>
        <taxon>Flavobacterium</taxon>
    </lineage>
</organism>
<sequence length="166" mass="19055">MKNLILIRHAKSSWEAPLSDIDRPLDARGIQDAHLVSMNCQIHLPKTFTIWSSVATRAKETALIFAQNISYPVENINFRDSLYTFDERELERNVHAFDDHYDNVILFGHNEAITNFVNKFGDIYIDNVPTSGFVSIKFDTENWASVANGRTHATLFPRQLKESKQT</sequence>
<dbReference type="AlphaFoldDB" id="A0A1G5CUV1"/>
<dbReference type="PANTHER" id="PTHR47623:SF1">
    <property type="entry name" value="OS09G0287300 PROTEIN"/>
    <property type="match status" value="1"/>
</dbReference>
<dbReference type="PANTHER" id="PTHR47623">
    <property type="entry name" value="OS09G0287300 PROTEIN"/>
    <property type="match status" value="1"/>
</dbReference>
<dbReference type="RefSeq" id="WP_091140877.1">
    <property type="nucleotide sequence ID" value="NZ_FMVF01000003.1"/>
</dbReference>
<dbReference type="SMART" id="SM00855">
    <property type="entry name" value="PGAM"/>
    <property type="match status" value="1"/>
</dbReference>
<dbReference type="InterPro" id="IPR013078">
    <property type="entry name" value="His_Pase_superF_clade-1"/>
</dbReference>
<dbReference type="EMBL" id="FMVF01000003">
    <property type="protein sequence ID" value="SCY05980.1"/>
    <property type="molecule type" value="Genomic_DNA"/>
</dbReference>
<dbReference type="Pfam" id="PF00300">
    <property type="entry name" value="His_Phos_1"/>
    <property type="match status" value="1"/>
</dbReference>
<evidence type="ECO:0000313" key="2">
    <source>
        <dbReference type="Proteomes" id="UP000199354"/>
    </source>
</evidence>
<dbReference type="STRING" id="490189.SAMN02927903_00644"/>
<reference evidence="1 2" key="1">
    <citation type="submission" date="2016-10" db="EMBL/GenBank/DDBJ databases">
        <authorList>
            <person name="de Groot N.N."/>
        </authorList>
    </citation>
    <scope>NUCLEOTIDE SEQUENCE [LARGE SCALE GENOMIC DNA]</scope>
    <source>
        <strain evidence="1 2">CGMCC 1.7031</strain>
    </source>
</reference>
<dbReference type="SUPFAM" id="SSF53254">
    <property type="entry name" value="Phosphoglycerate mutase-like"/>
    <property type="match status" value="1"/>
</dbReference>
<dbReference type="CDD" id="cd07040">
    <property type="entry name" value="HP"/>
    <property type="match status" value="1"/>
</dbReference>
<accession>A0A1G5CUV1</accession>
<dbReference type="Gene3D" id="3.40.50.1240">
    <property type="entry name" value="Phosphoglycerate mutase-like"/>
    <property type="match status" value="1"/>
</dbReference>
<protein>
    <submittedName>
        <fullName evidence="1">Phosphohistidine phosphatase</fullName>
    </submittedName>
</protein>
<dbReference type="InterPro" id="IPR029033">
    <property type="entry name" value="His_PPase_superfam"/>
</dbReference>
<gene>
    <name evidence="1" type="ORF">SAMN02927903_00644</name>
</gene>
<proteinExistence type="predicted"/>
<evidence type="ECO:0000313" key="1">
    <source>
        <dbReference type="EMBL" id="SCY05980.1"/>
    </source>
</evidence>
<keyword evidence="2" id="KW-1185">Reference proteome</keyword>
<name>A0A1G5CUV1_9FLAO</name>
<dbReference type="OrthoDB" id="9810154at2"/>